<dbReference type="EMBL" id="JBBFGL010000001">
    <property type="protein sequence ID" value="MEJ5194735.1"/>
    <property type="molecule type" value="Genomic_DNA"/>
</dbReference>
<dbReference type="RefSeq" id="WP_249237744.1">
    <property type="nucleotide sequence ID" value="NZ_CP094473.1"/>
</dbReference>
<evidence type="ECO:0000313" key="4">
    <source>
        <dbReference type="Proteomes" id="UP001373196"/>
    </source>
</evidence>
<gene>
    <name evidence="1" type="ORF">RX402_08770</name>
    <name evidence="2" type="ORF">WF834_00860</name>
</gene>
<evidence type="ECO:0000313" key="2">
    <source>
        <dbReference type="EMBL" id="MEJ5194735.1"/>
    </source>
</evidence>
<comment type="caution">
    <text evidence="2">The sequence shown here is derived from an EMBL/GenBank/DDBJ whole genome shotgun (WGS) entry which is preliminary data.</text>
</comment>
<sequence>MASLLVRLGGTSPIVDAYEDFQNYSIFPWMNTSKKSFGLGQRGVINQTPERFSIPKYEFAVGTAVRNVVQDLMTPEDASRMAQALYDAADPVCR</sequence>
<organism evidence="2 4">
    <name type="scientific">Faecalibacterium wellingii</name>
    <dbReference type="NCBI Taxonomy" id="2929491"/>
    <lineage>
        <taxon>Bacteria</taxon>
        <taxon>Bacillati</taxon>
        <taxon>Bacillota</taxon>
        <taxon>Clostridia</taxon>
        <taxon>Eubacteriales</taxon>
        <taxon>Oscillospiraceae</taxon>
        <taxon>Faecalibacterium</taxon>
    </lineage>
</organism>
<dbReference type="Proteomes" id="UP001263246">
    <property type="component" value="Unassembled WGS sequence"/>
</dbReference>
<keyword evidence="3" id="KW-1185">Reference proteome</keyword>
<reference evidence="2" key="2">
    <citation type="submission" date="2024-03" db="EMBL/GenBank/DDBJ databases">
        <authorList>
            <person name="Plomp N."/>
            <person name="Harmsen H.J."/>
        </authorList>
    </citation>
    <scope>NUCLEOTIDE SEQUENCE</scope>
    <source>
        <strain evidence="2">HTF-128</strain>
    </source>
</reference>
<evidence type="ECO:0000313" key="1">
    <source>
        <dbReference type="EMBL" id="MDU8688836.1"/>
    </source>
</evidence>
<proteinExistence type="predicted"/>
<name>A0AB35Y0C2_9FIRM</name>
<dbReference type="AlphaFoldDB" id="A0AB35Y0C2"/>
<evidence type="ECO:0000313" key="3">
    <source>
        <dbReference type="Proteomes" id="UP001263246"/>
    </source>
</evidence>
<accession>A0AB35Y0C2</accession>
<reference evidence="1 3" key="1">
    <citation type="submission" date="2023-10" db="EMBL/GenBank/DDBJ databases">
        <title>Host Genetic Regulation of Human Gut Microbial Structural Variation.</title>
        <authorList>
            <person name="Harmsen H.J.M."/>
        </authorList>
    </citation>
    <scope>NUCLEOTIDE SEQUENCE [LARGE SCALE GENOMIC DNA]</scope>
    <source>
        <strain evidence="1 3">HTF-F</strain>
    </source>
</reference>
<dbReference type="EMBL" id="JAWHPR010000004">
    <property type="protein sequence ID" value="MDU8688836.1"/>
    <property type="molecule type" value="Genomic_DNA"/>
</dbReference>
<protein>
    <submittedName>
        <fullName evidence="2">Uncharacterized protein</fullName>
    </submittedName>
</protein>
<dbReference type="Proteomes" id="UP001373196">
    <property type="component" value="Unassembled WGS sequence"/>
</dbReference>